<keyword evidence="2" id="KW-1185">Reference proteome</keyword>
<dbReference type="SMART" id="SM00706">
    <property type="entry name" value="TECPR"/>
    <property type="match status" value="5"/>
</dbReference>
<dbReference type="InterPro" id="IPR036322">
    <property type="entry name" value="WD40_repeat_dom_sf"/>
</dbReference>
<dbReference type="AlphaFoldDB" id="A0A0N5AJN4"/>
<dbReference type="GO" id="GO:0032527">
    <property type="term" value="P:protein exit from endoplasmic reticulum"/>
    <property type="evidence" value="ECO:0007669"/>
    <property type="project" value="TreeGrafter"/>
</dbReference>
<protein>
    <submittedName>
        <fullName evidence="3">Tectonin beta-propeller repeat-containing protein 2</fullName>
    </submittedName>
</protein>
<feature type="compositionally biased region" description="Polar residues" evidence="1">
    <location>
        <begin position="491"/>
        <end position="503"/>
    </location>
</feature>
<evidence type="ECO:0000313" key="2">
    <source>
        <dbReference type="Proteomes" id="UP000046393"/>
    </source>
</evidence>
<dbReference type="PANTHER" id="PTHR23287:SF16">
    <property type="entry name" value="TECTONIN BETA-PROPELLER REPEAT-CONTAINING PROTEIN 2"/>
    <property type="match status" value="1"/>
</dbReference>
<dbReference type="InterPro" id="IPR006624">
    <property type="entry name" value="Beta-propeller_rpt_TECPR"/>
</dbReference>
<dbReference type="SUPFAM" id="SSF50978">
    <property type="entry name" value="WD40 repeat-like"/>
    <property type="match status" value="1"/>
</dbReference>
<dbReference type="Proteomes" id="UP000046393">
    <property type="component" value="Unplaced"/>
</dbReference>
<dbReference type="STRING" id="451379.A0A0N5AJN4"/>
<proteinExistence type="predicted"/>
<dbReference type="PANTHER" id="PTHR23287">
    <property type="entry name" value="RUBY-EYE2-LIKE PROTEIN"/>
    <property type="match status" value="1"/>
</dbReference>
<feature type="region of interest" description="Disordered" evidence="1">
    <location>
        <begin position="491"/>
        <end position="516"/>
    </location>
</feature>
<dbReference type="Gene3D" id="2.130.10.10">
    <property type="entry name" value="YVTN repeat-like/Quinoprotein amine dehydrogenase"/>
    <property type="match status" value="1"/>
</dbReference>
<organism evidence="2 3">
    <name type="scientific">Syphacia muris</name>
    <dbReference type="NCBI Taxonomy" id="451379"/>
    <lineage>
        <taxon>Eukaryota</taxon>
        <taxon>Metazoa</taxon>
        <taxon>Ecdysozoa</taxon>
        <taxon>Nematoda</taxon>
        <taxon>Chromadorea</taxon>
        <taxon>Rhabditida</taxon>
        <taxon>Spirurina</taxon>
        <taxon>Oxyuridomorpha</taxon>
        <taxon>Oxyuroidea</taxon>
        <taxon>Oxyuridae</taxon>
        <taxon>Syphacia</taxon>
    </lineage>
</organism>
<reference evidence="3" key="1">
    <citation type="submission" date="2017-02" db="UniProtKB">
        <authorList>
            <consortium name="WormBaseParasite"/>
        </authorList>
    </citation>
    <scope>IDENTIFICATION</scope>
</reference>
<evidence type="ECO:0000256" key="1">
    <source>
        <dbReference type="SAM" id="MobiDB-lite"/>
    </source>
</evidence>
<accession>A0A0N5AJN4</accession>
<evidence type="ECO:0000313" key="3">
    <source>
        <dbReference type="WBParaSite" id="SMUV_0000467901-mRNA-1"/>
    </source>
</evidence>
<dbReference type="WBParaSite" id="SMUV_0000467901-mRNA-1">
    <property type="protein sequence ID" value="SMUV_0000467901-mRNA-1"/>
    <property type="gene ID" value="SMUV_0000467901"/>
</dbReference>
<dbReference type="GO" id="GO:0005737">
    <property type="term" value="C:cytoplasm"/>
    <property type="evidence" value="ECO:0007669"/>
    <property type="project" value="GOC"/>
</dbReference>
<feature type="compositionally biased region" description="Basic and acidic residues" evidence="1">
    <location>
        <begin position="504"/>
        <end position="515"/>
    </location>
</feature>
<name>A0A0N5AJN4_9BILA</name>
<dbReference type="InterPro" id="IPR015943">
    <property type="entry name" value="WD40/YVTN_repeat-like_dom_sf"/>
</dbReference>
<sequence>MDINGALPKLKQAEIYTDAATQKEIELNAENEKGDLQKLDSEAILLETSKPRHLKPGNEQEKSECKIMNHFEEGSSACNVNDEPFRVFTECPGLLKEIPETLFFGTTRVELNCFDVSSNYFVFGSSCGAVFVYNRRLNRSATPLRTNYDEVIMCVRLFVGSSDMLAIGHESGILVLLRFPSISNPFRRKLQQHLNQKLHGGHAITSIEWDETGTCVYSADRSGAIYATTVDFDNEVFESKKIFDDASEIVQISYVLNYLAVNTRTEAFVLNLKKNNEKVELKQFQEIGNSGVISICLFDLTPAVFLFVGSGEGGVYEYDVTTGNLLQSINLHEQVGLFNKLMNKKVGCHICRYGQNLFYYCSPYLMLLSIDDRFELLSKYFVKDLEVEQLVVENTSDLAIYLLAKDKKVFRISSTDAPQSFNVVSEQPKEFDPLSLFTSIQRTTKLLPLAPTKAIFDRLRVNGDQALSSLPNKALPIIVNALPYAANIMKSSSDCSSHTSNKNTSDDKHKDDCKKKMTQSLMSKQGWLQNVNEVSKYVVNVVGGAGIPIHEGFLPNEDPSSEYEKSLEEVQGSVDEVLVQRSKKAICKRKPTDGLQSTSSLETNSGTSEYSSFIDDAFLDNIRQTLSRVCEETLTTTETEQTESFQDMNAITVPKSEGTKEQFLIPSESSLEEQQKEPTVENESQDISFGDKNILRKAADTALPENNAYEDLVKKALENKPGKFKAVHEDIQFFDGDFNDAVSIFSDKGDIWTSEVAVWALQCDTGRLVVRAGLKYSPFGIDWVEIEPEGPSRLVNVHLFEQTGWGIDSNYCVWFTNGVDFNSPFGTSGIWLQVCSPWTILPEITRSWHVTANIKVSSFGVFVNIGRKVYWTSSKSPITGHSFKSIVPEKFSCDDFFELISAGSLDMGNTDFISLCRKNELYLFRLKTRNFNSLPSIPSFATKSIEQICAVGNTLYVLDNSGCIYVKSSIRKVYPFGDDWRLVDTGQCDSPIKSFAVSACSIWVVTVDNCVYVHSRSEVVEPCLGAKVCWNHIKFYSHSIDQIRSSRCGTYVWVYSSCSGRAWVRSSVSSRFPTGKTWLEACPEVNIAELAVGSQIVWSLSSSGQLYKLRGLTVSNPGGVYWKPVPRKLKAISLDARDNLWGLDIDGRLIYHKVEIYPSSFDRTPKSLQKLLSAEENDGDFLVV</sequence>